<comment type="similarity">
    <text evidence="1 4">Belongs to the eukaryotic ribosomal protein eL13 family.</text>
</comment>
<keyword evidence="2 4" id="KW-0689">Ribosomal protein</keyword>
<evidence type="ECO:0000256" key="1">
    <source>
        <dbReference type="ARBA" id="ARBA00005640"/>
    </source>
</evidence>
<sequence length="202" mass="22498">MKHNNVLPNQHLRKDWKSNVKTWFNQPAQARIRRAKRAQKAARIAPRPVDGPLRPAVHCPTLKYNTKIRAGRGFTLSELKLAGLDARKAKTIGIAVDFRRKNRSVEGRDANVERLKVYLSKLVVFPRKTGKPKAGDSTAEQIAAARQLTTTLMPIARQATAETSRATVDSKVWAFGKLRTISRSSKNEGHMDKLAKAKAAAE</sequence>
<dbReference type="STRING" id="1555241.A0A4P9XA59"/>
<dbReference type="Pfam" id="PF01294">
    <property type="entry name" value="Ribosomal_L13e"/>
    <property type="match status" value="1"/>
</dbReference>
<organism evidence="5 6">
    <name type="scientific">Caulochytrium protostelioides</name>
    <dbReference type="NCBI Taxonomy" id="1555241"/>
    <lineage>
        <taxon>Eukaryota</taxon>
        <taxon>Fungi</taxon>
        <taxon>Fungi incertae sedis</taxon>
        <taxon>Chytridiomycota</taxon>
        <taxon>Chytridiomycota incertae sedis</taxon>
        <taxon>Chytridiomycetes</taxon>
        <taxon>Caulochytriales</taxon>
        <taxon>Caulochytriaceae</taxon>
        <taxon>Caulochytrium</taxon>
    </lineage>
</organism>
<dbReference type="OrthoDB" id="10264538at2759"/>
<protein>
    <recommendedName>
        <fullName evidence="4">60S ribosomal protein L13</fullName>
    </recommendedName>
</protein>
<dbReference type="PANTHER" id="PTHR11722:SF0">
    <property type="entry name" value="LARGE RIBOSOMAL SUBUNIT PROTEIN EL13"/>
    <property type="match status" value="1"/>
</dbReference>
<evidence type="ECO:0000256" key="2">
    <source>
        <dbReference type="ARBA" id="ARBA00022980"/>
    </source>
</evidence>
<name>A0A4P9XA59_9FUNG</name>
<dbReference type="HAMAP" id="MF_00499">
    <property type="entry name" value="Ribosomal_eL13"/>
    <property type="match status" value="1"/>
</dbReference>
<accession>A0A4P9XA59</accession>
<dbReference type="EMBL" id="ML014149">
    <property type="protein sequence ID" value="RKP02212.1"/>
    <property type="molecule type" value="Genomic_DNA"/>
</dbReference>
<evidence type="ECO:0000256" key="3">
    <source>
        <dbReference type="ARBA" id="ARBA00023274"/>
    </source>
</evidence>
<dbReference type="PANTHER" id="PTHR11722">
    <property type="entry name" value="60S RIBOSOMAL PROTEIN L13"/>
    <property type="match status" value="1"/>
</dbReference>
<dbReference type="GO" id="GO:0022625">
    <property type="term" value="C:cytosolic large ribosomal subunit"/>
    <property type="evidence" value="ECO:0007669"/>
    <property type="project" value="TreeGrafter"/>
</dbReference>
<dbReference type="GO" id="GO:0003735">
    <property type="term" value="F:structural constituent of ribosome"/>
    <property type="evidence" value="ECO:0007669"/>
    <property type="project" value="InterPro"/>
</dbReference>
<reference evidence="6" key="1">
    <citation type="journal article" date="2018" name="Nat. Microbiol.">
        <title>Leveraging single-cell genomics to expand the fungal tree of life.</title>
        <authorList>
            <person name="Ahrendt S.R."/>
            <person name="Quandt C.A."/>
            <person name="Ciobanu D."/>
            <person name="Clum A."/>
            <person name="Salamov A."/>
            <person name="Andreopoulos B."/>
            <person name="Cheng J.F."/>
            <person name="Woyke T."/>
            <person name="Pelin A."/>
            <person name="Henrissat B."/>
            <person name="Reynolds N.K."/>
            <person name="Benny G.L."/>
            <person name="Smith M.E."/>
            <person name="James T.Y."/>
            <person name="Grigoriev I.V."/>
        </authorList>
    </citation>
    <scope>NUCLEOTIDE SEQUENCE [LARGE SCALE GENOMIC DNA]</scope>
    <source>
        <strain evidence="6">ATCC 52028</strain>
    </source>
</reference>
<dbReference type="GO" id="GO:0006412">
    <property type="term" value="P:translation"/>
    <property type="evidence" value="ECO:0007669"/>
    <property type="project" value="InterPro"/>
</dbReference>
<evidence type="ECO:0000256" key="4">
    <source>
        <dbReference type="RuleBase" id="RU000572"/>
    </source>
</evidence>
<gene>
    <name evidence="5" type="ORF">CXG81DRAFT_1629</name>
</gene>
<dbReference type="PROSITE" id="PS01104">
    <property type="entry name" value="RIBOSOMAL_L13E"/>
    <property type="match status" value="1"/>
</dbReference>
<dbReference type="InterPro" id="IPR018256">
    <property type="entry name" value="Ribosomal_eL13_CS"/>
</dbReference>
<feature type="non-terminal residue" evidence="5">
    <location>
        <position position="202"/>
    </location>
</feature>
<proteinExistence type="inferred from homology"/>
<dbReference type="GO" id="GO:0003723">
    <property type="term" value="F:RNA binding"/>
    <property type="evidence" value="ECO:0007669"/>
    <property type="project" value="TreeGrafter"/>
</dbReference>
<dbReference type="InterPro" id="IPR001380">
    <property type="entry name" value="Ribosomal_eL13"/>
</dbReference>
<evidence type="ECO:0000313" key="6">
    <source>
        <dbReference type="Proteomes" id="UP000274922"/>
    </source>
</evidence>
<keyword evidence="6" id="KW-1185">Reference proteome</keyword>
<dbReference type="AlphaFoldDB" id="A0A4P9XA59"/>
<keyword evidence="3 4" id="KW-0687">Ribonucleoprotein</keyword>
<evidence type="ECO:0000313" key="5">
    <source>
        <dbReference type="EMBL" id="RKP02212.1"/>
    </source>
</evidence>
<dbReference type="Proteomes" id="UP000274922">
    <property type="component" value="Unassembled WGS sequence"/>
</dbReference>